<protein>
    <submittedName>
        <fullName evidence="5">3-hydroxybutyryl-CoA dehydrogenase</fullName>
    </submittedName>
</protein>
<dbReference type="InterPro" id="IPR036291">
    <property type="entry name" value="NAD(P)-bd_dom_sf"/>
</dbReference>
<evidence type="ECO:0000313" key="5">
    <source>
        <dbReference type="EMBL" id="SEK07454.1"/>
    </source>
</evidence>
<dbReference type="AlphaFoldDB" id="A0A975WEK1"/>
<dbReference type="Proteomes" id="UP000182932">
    <property type="component" value="Unassembled WGS sequence"/>
</dbReference>
<dbReference type="PANTHER" id="PTHR48075:SF5">
    <property type="entry name" value="3-HYDROXYBUTYRYL-COA DEHYDROGENASE"/>
    <property type="match status" value="1"/>
</dbReference>
<dbReference type="InterPro" id="IPR006176">
    <property type="entry name" value="3-OHacyl-CoA_DH_NAD-bd"/>
</dbReference>
<dbReference type="PANTHER" id="PTHR48075">
    <property type="entry name" value="3-HYDROXYACYL-COA DEHYDROGENASE FAMILY PROTEIN"/>
    <property type="match status" value="1"/>
</dbReference>
<evidence type="ECO:0000313" key="6">
    <source>
        <dbReference type="Proteomes" id="UP000182932"/>
    </source>
</evidence>
<dbReference type="InterPro" id="IPR013328">
    <property type="entry name" value="6PGD_dom2"/>
</dbReference>
<name>A0A975WEK1_9RHOB</name>
<evidence type="ECO:0000256" key="1">
    <source>
        <dbReference type="ARBA" id="ARBA00023002"/>
    </source>
</evidence>
<dbReference type="EMBL" id="FNYY01000024">
    <property type="protein sequence ID" value="SEK07454.1"/>
    <property type="molecule type" value="Genomic_DNA"/>
</dbReference>
<feature type="site" description="Important for catalytic activity" evidence="2">
    <location>
        <position position="134"/>
    </location>
</feature>
<proteinExistence type="predicted"/>
<dbReference type="Gene3D" id="3.40.50.720">
    <property type="entry name" value="NAD(P)-binding Rossmann-like Domain"/>
    <property type="match status" value="1"/>
</dbReference>
<dbReference type="InterPro" id="IPR006108">
    <property type="entry name" value="3HC_DH_C"/>
</dbReference>
<dbReference type="Pfam" id="PF02737">
    <property type="entry name" value="3HCDH_N"/>
    <property type="match status" value="1"/>
</dbReference>
<dbReference type="SUPFAM" id="SSF51735">
    <property type="entry name" value="NAD(P)-binding Rossmann-fold domains"/>
    <property type="match status" value="1"/>
</dbReference>
<sequence>MTTPQDIAIVGAGLMGHAIAYALASAGHRVRVFDRSTEALTALPERLAGIADLFGDPPHIAQSVQAASSLAEAAETATLVIEAATENLAVKQFIVAELEATVAPEAIIASNTSALPIGRIAEKALHPGRVVGTHFWNPPHLVKLVEVVEARTTRRDTVKRTMRLLGAAGYKAVHVKKDVPGFIGNRLQHALKREAIALVANGVCDAETVDDVVKYGFGSRLGVLGPLEQSDLVGLNLTQAIHETLMPDLDTTDTPHPLLQRLVAEGKLGMSSGEGFYKWTPDKAEAVRKRLRDALIAQARSNQN</sequence>
<dbReference type="GO" id="GO:0006635">
    <property type="term" value="P:fatty acid beta-oxidation"/>
    <property type="evidence" value="ECO:0007669"/>
    <property type="project" value="TreeGrafter"/>
</dbReference>
<keyword evidence="1" id="KW-0560">Oxidoreductase</keyword>
<dbReference type="InterPro" id="IPR008927">
    <property type="entry name" value="6-PGluconate_DH-like_C_sf"/>
</dbReference>
<feature type="domain" description="3-hydroxyacyl-CoA dehydrogenase C-terminal" evidence="3">
    <location>
        <begin position="181"/>
        <end position="279"/>
    </location>
</feature>
<dbReference type="Pfam" id="PF00725">
    <property type="entry name" value="3HCDH"/>
    <property type="match status" value="1"/>
</dbReference>
<reference evidence="5 6" key="1">
    <citation type="submission" date="2016-10" db="EMBL/GenBank/DDBJ databases">
        <authorList>
            <person name="Varghese N."/>
            <person name="Submissions S."/>
        </authorList>
    </citation>
    <scope>NUCLEOTIDE SEQUENCE [LARGE SCALE GENOMIC DNA]</scope>
    <source>
        <strain evidence="5 6">FF3</strain>
    </source>
</reference>
<dbReference type="SUPFAM" id="SSF48179">
    <property type="entry name" value="6-phosphogluconate dehydrogenase C-terminal domain-like"/>
    <property type="match status" value="1"/>
</dbReference>
<feature type="domain" description="3-hydroxyacyl-CoA dehydrogenase NAD binding" evidence="4">
    <location>
        <begin position="7"/>
        <end position="178"/>
    </location>
</feature>
<dbReference type="GO" id="GO:0008691">
    <property type="term" value="F:3-hydroxybutyryl-CoA dehydrogenase activity"/>
    <property type="evidence" value="ECO:0007669"/>
    <property type="project" value="TreeGrafter"/>
</dbReference>
<gene>
    <name evidence="5" type="ORF">SAMN04487940_12453</name>
</gene>
<accession>A0A975WEK1</accession>
<comment type="caution">
    <text evidence="5">The sequence shown here is derived from an EMBL/GenBank/DDBJ whole genome shotgun (WGS) entry which is preliminary data.</text>
</comment>
<dbReference type="RefSeq" id="WP_074839445.1">
    <property type="nucleotide sequence ID" value="NZ_FNYY01000024.1"/>
</dbReference>
<dbReference type="InterPro" id="IPR022694">
    <property type="entry name" value="3-OHacyl-CoA_DH"/>
</dbReference>
<organism evidence="5 6">
    <name type="scientific">Marinovum algicola</name>
    <dbReference type="NCBI Taxonomy" id="42444"/>
    <lineage>
        <taxon>Bacteria</taxon>
        <taxon>Pseudomonadati</taxon>
        <taxon>Pseudomonadota</taxon>
        <taxon>Alphaproteobacteria</taxon>
        <taxon>Rhodobacterales</taxon>
        <taxon>Roseobacteraceae</taxon>
        <taxon>Marinovum</taxon>
    </lineage>
</organism>
<dbReference type="GeneID" id="80820670"/>
<keyword evidence="6" id="KW-1185">Reference proteome</keyword>
<evidence type="ECO:0000259" key="3">
    <source>
        <dbReference type="Pfam" id="PF00725"/>
    </source>
</evidence>
<evidence type="ECO:0000256" key="2">
    <source>
        <dbReference type="PIRSR" id="PIRSR000105-1"/>
    </source>
</evidence>
<dbReference type="GO" id="GO:0070403">
    <property type="term" value="F:NAD+ binding"/>
    <property type="evidence" value="ECO:0007669"/>
    <property type="project" value="InterPro"/>
</dbReference>
<evidence type="ECO:0000259" key="4">
    <source>
        <dbReference type="Pfam" id="PF02737"/>
    </source>
</evidence>
<dbReference type="PIRSF" id="PIRSF000105">
    <property type="entry name" value="HCDH"/>
    <property type="match status" value="1"/>
</dbReference>
<dbReference type="Gene3D" id="1.10.1040.10">
    <property type="entry name" value="N-(1-d-carboxylethyl)-l-norvaline Dehydrogenase, domain 2"/>
    <property type="match status" value="1"/>
</dbReference>